<evidence type="ECO:0000313" key="3">
    <source>
        <dbReference type="EMBL" id="MEE2035073.1"/>
    </source>
</evidence>
<dbReference type="PANTHER" id="PTHR30327:SF1">
    <property type="entry name" value="UPF0301 PROTEIN YQGE"/>
    <property type="match status" value="1"/>
</dbReference>
<proteinExistence type="inferred from homology"/>
<evidence type="ECO:0000256" key="2">
    <source>
        <dbReference type="HAMAP-Rule" id="MF_00758"/>
    </source>
</evidence>
<dbReference type="PANTHER" id="PTHR30327">
    <property type="entry name" value="UNCHARACTERIZED PROTEIN YQGE"/>
    <property type="match status" value="1"/>
</dbReference>
<dbReference type="SUPFAM" id="SSF143456">
    <property type="entry name" value="VC0467-like"/>
    <property type="match status" value="1"/>
</dbReference>
<dbReference type="Gene3D" id="3.40.1740.10">
    <property type="entry name" value="VC0467-like"/>
    <property type="match status" value="1"/>
</dbReference>
<evidence type="ECO:0000256" key="1">
    <source>
        <dbReference type="ARBA" id="ARBA00009600"/>
    </source>
</evidence>
<keyword evidence="4" id="KW-1185">Reference proteome</keyword>
<accession>A0ABU7JYH9</accession>
<dbReference type="InterPro" id="IPR003774">
    <property type="entry name" value="AlgH-like"/>
</dbReference>
<sequence>MAQRGRRGERISFVAQHQDEPDDRTAPVNPKVRAGSLLVSSAELSEPTFRRTVVYVVEHNEAGSFGVVLNRISDTAVDAVLPQWADLAVEPGALFVGGPVHRSSALCLGLLRVGANIDDVPGFRRVDGRVVLVDLDSDPDMIAGYVHGVRIFAGYAGWSAGQLDGELRNDDWMLISALPQDIVAPPHIDLWARVLRRQPLPLALLATHPIEVERN</sequence>
<dbReference type="HAMAP" id="MF_00758">
    <property type="entry name" value="UPF0301"/>
    <property type="match status" value="1"/>
</dbReference>
<comment type="similarity">
    <text evidence="1 2">Belongs to the UPF0301 (AlgH) family.</text>
</comment>
<name>A0ABU7JYH9_9NOCA</name>
<protein>
    <recommendedName>
        <fullName evidence="2">UPF0301 protein Q8814_23690</fullName>
    </recommendedName>
</protein>
<dbReference type="NCBIfam" id="NF001272">
    <property type="entry name" value="PRK00228.2-4"/>
    <property type="match status" value="1"/>
</dbReference>
<dbReference type="EMBL" id="JAUZMZ010000229">
    <property type="protein sequence ID" value="MEE2035073.1"/>
    <property type="molecule type" value="Genomic_DNA"/>
</dbReference>
<reference evidence="3 4" key="1">
    <citation type="submission" date="2023-08" db="EMBL/GenBank/DDBJ databases">
        <authorList>
            <person name="Girao M."/>
            <person name="Carvalho M.F."/>
        </authorList>
    </citation>
    <scope>NUCLEOTIDE SEQUENCE [LARGE SCALE GENOMIC DNA]</scope>
    <source>
        <strain evidence="3 4">CC-R104</strain>
    </source>
</reference>
<dbReference type="NCBIfam" id="NF001269">
    <property type="entry name" value="PRK00228.2-1"/>
    <property type="match status" value="1"/>
</dbReference>
<dbReference type="RefSeq" id="WP_330154416.1">
    <property type="nucleotide sequence ID" value="NZ_JAUZMZ010000229.1"/>
</dbReference>
<organism evidence="3 4">
    <name type="scientific">Rhodococcus chondri</name>
    <dbReference type="NCBI Taxonomy" id="3065941"/>
    <lineage>
        <taxon>Bacteria</taxon>
        <taxon>Bacillati</taxon>
        <taxon>Actinomycetota</taxon>
        <taxon>Actinomycetes</taxon>
        <taxon>Mycobacteriales</taxon>
        <taxon>Nocardiaceae</taxon>
        <taxon>Rhodococcus</taxon>
    </lineage>
</organism>
<gene>
    <name evidence="3" type="ORF">Q8814_23690</name>
</gene>
<comment type="caution">
    <text evidence="3">The sequence shown here is derived from an EMBL/GenBank/DDBJ whole genome shotgun (WGS) entry which is preliminary data.</text>
</comment>
<evidence type="ECO:0000313" key="4">
    <source>
        <dbReference type="Proteomes" id="UP001331936"/>
    </source>
</evidence>
<dbReference type="Pfam" id="PF02622">
    <property type="entry name" value="DUF179"/>
    <property type="match status" value="1"/>
</dbReference>
<dbReference type="Proteomes" id="UP001331936">
    <property type="component" value="Unassembled WGS sequence"/>
</dbReference>